<feature type="compositionally biased region" description="Basic and acidic residues" evidence="2">
    <location>
        <begin position="567"/>
        <end position="579"/>
    </location>
</feature>
<feature type="region of interest" description="Disordered" evidence="2">
    <location>
        <begin position="418"/>
        <end position="497"/>
    </location>
</feature>
<gene>
    <name evidence="3" type="ORF">EDB92DRAFT_2107530</name>
</gene>
<evidence type="ECO:0000313" key="4">
    <source>
        <dbReference type="Proteomes" id="UP001201163"/>
    </source>
</evidence>
<feature type="compositionally biased region" description="Polar residues" evidence="2">
    <location>
        <begin position="28"/>
        <end position="43"/>
    </location>
</feature>
<feature type="coiled-coil region" evidence="1">
    <location>
        <begin position="74"/>
        <end position="115"/>
    </location>
</feature>
<evidence type="ECO:0000256" key="1">
    <source>
        <dbReference type="SAM" id="Coils"/>
    </source>
</evidence>
<proteinExistence type="predicted"/>
<dbReference type="Proteomes" id="UP001201163">
    <property type="component" value="Unassembled WGS sequence"/>
</dbReference>
<evidence type="ECO:0000256" key="2">
    <source>
        <dbReference type="SAM" id="MobiDB-lite"/>
    </source>
</evidence>
<feature type="compositionally biased region" description="Polar residues" evidence="2">
    <location>
        <begin position="476"/>
        <end position="485"/>
    </location>
</feature>
<dbReference type="EMBL" id="JAKELL010000164">
    <property type="protein sequence ID" value="KAH8979543.1"/>
    <property type="molecule type" value="Genomic_DNA"/>
</dbReference>
<feature type="compositionally biased region" description="Basic and acidic residues" evidence="2">
    <location>
        <begin position="352"/>
        <end position="363"/>
    </location>
</feature>
<keyword evidence="4" id="KW-1185">Reference proteome</keyword>
<sequence length="579" mass="64082">MATPASFFPDNIDPTLTRDQGNPYDSRGQWQFGTANPGSNTHGGYSPDLSEVISNASAKALEVNGHFIRIKMIADQRTAEIEKLQETLTSKTKENDQLTKENDHLNVEVKTLKEALGLFAKDYHNRQGGTSGVFLNITPEILDLPPKQALRIRTDNTGVVYWLRKEYHRAAQKQNRGETDGNATSVQAKRKPGHPPRDSEDEEDHSAHFYLENQDGTPVDKSVIAEMSRKARMLWRTLDKNGLAPETFGKISAKAWDYFSRTILADKAHEFLLLCVDGEWKLREWSTKSYPSWYRNRHLPVKTEKDSTDLDEDHDRDDPDAEKHHSEDSNDDPSEHAKDDDNPDSDAENDDPDARESEQHTENGNKTTGSEADGPTPGEMQSTPAPPMVPSTGTRTSTTSALVDPLYIFLLYEVGHSSHETDHSAPTPSASATHGTTTSNGTDPGCVGHNTGPPPDTPPNSHVPAKIGKKRKPASEGSNTSSTTNKRQKVSNALAIPTEGNTIKNICMRHWNKEQPGGQGPLSEFDVYFKSLTDADKEVRSLRQISQRDIAPDAPQAFQEGTAQRSGHGEEGQKEGHWQ</sequence>
<feature type="compositionally biased region" description="Polar residues" evidence="2">
    <location>
        <begin position="424"/>
        <end position="442"/>
    </location>
</feature>
<feature type="compositionally biased region" description="Basic and acidic residues" evidence="2">
    <location>
        <begin position="321"/>
        <end position="340"/>
    </location>
</feature>
<comment type="caution">
    <text evidence="3">The sequence shown here is derived from an EMBL/GenBank/DDBJ whole genome shotgun (WGS) entry which is preliminary data.</text>
</comment>
<protein>
    <submittedName>
        <fullName evidence="3">Uncharacterized protein</fullName>
    </submittedName>
</protein>
<feature type="compositionally biased region" description="Acidic residues" evidence="2">
    <location>
        <begin position="341"/>
        <end position="351"/>
    </location>
</feature>
<evidence type="ECO:0000313" key="3">
    <source>
        <dbReference type="EMBL" id="KAH8979543.1"/>
    </source>
</evidence>
<feature type="compositionally biased region" description="Acidic residues" evidence="2">
    <location>
        <begin position="309"/>
        <end position="320"/>
    </location>
</feature>
<feature type="region of interest" description="Disordered" evidence="2">
    <location>
        <begin position="171"/>
        <end position="204"/>
    </location>
</feature>
<name>A0AAD4L738_9AGAM</name>
<accession>A0AAD4L738</accession>
<organism evidence="3 4">
    <name type="scientific">Lactarius akahatsu</name>
    <dbReference type="NCBI Taxonomy" id="416441"/>
    <lineage>
        <taxon>Eukaryota</taxon>
        <taxon>Fungi</taxon>
        <taxon>Dikarya</taxon>
        <taxon>Basidiomycota</taxon>
        <taxon>Agaricomycotina</taxon>
        <taxon>Agaricomycetes</taxon>
        <taxon>Russulales</taxon>
        <taxon>Russulaceae</taxon>
        <taxon>Lactarius</taxon>
    </lineage>
</organism>
<keyword evidence="1" id="KW-0175">Coiled coil</keyword>
<reference evidence="3" key="1">
    <citation type="submission" date="2022-01" db="EMBL/GenBank/DDBJ databases">
        <title>Comparative genomics reveals a dynamic genome evolution in the ectomycorrhizal milk-cap (Lactarius) mushrooms.</title>
        <authorList>
            <consortium name="DOE Joint Genome Institute"/>
            <person name="Lebreton A."/>
            <person name="Tang N."/>
            <person name="Kuo A."/>
            <person name="LaButti K."/>
            <person name="Drula E."/>
            <person name="Barry K."/>
            <person name="Clum A."/>
            <person name="Lipzen A."/>
            <person name="Mousain D."/>
            <person name="Ng V."/>
            <person name="Wang R."/>
            <person name="Wang X."/>
            <person name="Dai Y."/>
            <person name="Henrissat B."/>
            <person name="Grigoriev I.V."/>
            <person name="Guerin-Laguette A."/>
            <person name="Yu F."/>
            <person name="Martin F.M."/>
        </authorList>
    </citation>
    <scope>NUCLEOTIDE SEQUENCE</scope>
    <source>
        <strain evidence="3">QP</strain>
    </source>
</reference>
<dbReference type="AlphaFoldDB" id="A0AAD4L738"/>
<feature type="region of interest" description="Disordered" evidence="2">
    <location>
        <begin position="544"/>
        <end position="579"/>
    </location>
</feature>
<feature type="region of interest" description="Disordered" evidence="2">
    <location>
        <begin position="1"/>
        <end position="46"/>
    </location>
</feature>
<feature type="region of interest" description="Disordered" evidence="2">
    <location>
        <begin position="304"/>
        <end position="397"/>
    </location>
</feature>